<dbReference type="RefSeq" id="WP_074041428.1">
    <property type="nucleotide sequence ID" value="NZ_CP010904.1"/>
</dbReference>
<dbReference type="SUPFAM" id="SSF56672">
    <property type="entry name" value="DNA/RNA polymerases"/>
    <property type="match status" value="1"/>
</dbReference>
<proteinExistence type="inferred from homology"/>
<dbReference type="Pfam" id="PF00817">
    <property type="entry name" value="IMS"/>
    <property type="match status" value="1"/>
</dbReference>
<dbReference type="PANTHER" id="PTHR11076:SF34">
    <property type="entry name" value="PROTEIN UMUC"/>
    <property type="match status" value="1"/>
</dbReference>
<dbReference type="GO" id="GO:0009432">
    <property type="term" value="P:SOS response"/>
    <property type="evidence" value="ECO:0007669"/>
    <property type="project" value="TreeGrafter"/>
</dbReference>
<reference evidence="6" key="1">
    <citation type="submission" date="2015-02" db="EMBL/GenBank/DDBJ databases">
        <title>Description and complete genome sequence of the first cultured representative of the subdivision 5 of the Verrucomicrobia phylum.</title>
        <authorList>
            <person name="Spring S."/>
            <person name="Bunk B."/>
            <person name="Sproer C."/>
            <person name="Klenk H.-P."/>
        </authorList>
    </citation>
    <scope>NUCLEOTIDE SEQUENCE [LARGE SCALE GENOMIC DNA]</scope>
    <source>
        <strain evidence="6">L21-Fru-AB</strain>
    </source>
</reference>
<dbReference type="GO" id="GO:0042276">
    <property type="term" value="P:error-prone translesion synthesis"/>
    <property type="evidence" value="ECO:0007669"/>
    <property type="project" value="TreeGrafter"/>
</dbReference>
<dbReference type="SUPFAM" id="SSF100879">
    <property type="entry name" value="Lesion bypass DNA polymerase (Y-family), little finger domain"/>
    <property type="match status" value="1"/>
</dbReference>
<dbReference type="Gene3D" id="1.10.150.20">
    <property type="entry name" value="5' to 3' exonuclease, C-terminal subdomain"/>
    <property type="match status" value="1"/>
</dbReference>
<dbReference type="Gene3D" id="3.40.1170.60">
    <property type="match status" value="1"/>
</dbReference>
<dbReference type="InterPro" id="IPR036775">
    <property type="entry name" value="DNA_pol_Y-fam_lit_finger_sf"/>
</dbReference>
<dbReference type="CDD" id="cd03586">
    <property type="entry name" value="PolY_Pol_IV_kappa"/>
    <property type="match status" value="1"/>
</dbReference>
<dbReference type="PROSITE" id="PS50173">
    <property type="entry name" value="UMUC"/>
    <property type="match status" value="1"/>
</dbReference>
<feature type="domain" description="UmuC" evidence="4">
    <location>
        <begin position="17"/>
        <end position="196"/>
    </location>
</feature>
<dbReference type="AlphaFoldDB" id="A0A0G3EJE4"/>
<keyword evidence="2" id="KW-0515">Mutator protein</keyword>
<keyword evidence="6" id="KW-1185">Reference proteome</keyword>
<evidence type="ECO:0000259" key="4">
    <source>
        <dbReference type="PROSITE" id="PS50173"/>
    </source>
</evidence>
<dbReference type="Pfam" id="PF11799">
    <property type="entry name" value="IMS_C"/>
    <property type="match status" value="1"/>
</dbReference>
<dbReference type="Gene3D" id="3.30.1490.100">
    <property type="entry name" value="DNA polymerase, Y-family, little finger domain"/>
    <property type="match status" value="1"/>
</dbReference>
<keyword evidence="5" id="KW-0548">Nucleotidyltransferase</keyword>
<evidence type="ECO:0000256" key="2">
    <source>
        <dbReference type="ARBA" id="ARBA00022457"/>
    </source>
</evidence>
<dbReference type="Gene3D" id="3.30.70.270">
    <property type="match status" value="1"/>
</dbReference>
<dbReference type="GO" id="GO:0003887">
    <property type="term" value="F:DNA-directed DNA polymerase activity"/>
    <property type="evidence" value="ECO:0007669"/>
    <property type="project" value="UniProtKB-EC"/>
</dbReference>
<reference evidence="5 6" key="2">
    <citation type="journal article" date="2016" name="ISME J.">
        <title>Characterization of the first cultured representative of Verrucomicrobia subdivision 5 indicates the proposal of a novel phylum.</title>
        <authorList>
            <person name="Spring S."/>
            <person name="Bunk B."/>
            <person name="Sproer C."/>
            <person name="Schumann P."/>
            <person name="Rohde M."/>
            <person name="Tindall B.J."/>
            <person name="Klenk H.P."/>
        </authorList>
    </citation>
    <scope>NUCLEOTIDE SEQUENCE [LARGE SCALE GENOMIC DNA]</scope>
    <source>
        <strain evidence="5 6">L21-Fru-AB</strain>
    </source>
</reference>
<accession>A0A0G3EJE4</accession>
<comment type="similarity">
    <text evidence="1">Belongs to the DNA polymerase type-Y family.</text>
</comment>
<sequence length="437" mass="50083">MSPSEQPLMLKSFPRAILHVDGDAFFTSVEQALHPELRGRPVVSGRERGIIACASYEAKALGIRRGVALHEARRRCPELVVLPSDYETYSLFSKRMFAIMRQYSPAVEEYSIDEGFADLTGVRRVFRASYPQIAAMLQEQVRRELGITVSLGLAPSKSLAKIASDYRKPEGLTPVAGRHIHHFLPRVPLEDVWGFGKNTVELFRKHGLETAWDFVQRPERWAARMMGKAGREIWRELRGEAVCAVETEAKPRRCSISKCKTFTEPSADADEVRARLLRNLESAFIKLRRHRMKTREIAVFLRRRDYHERGWSVRLNRATGLTREAVPHVRAVFDQLFQPGTEYRATTVVLTRLEPDAHDQFELFDDPLQVERARRLTKAVDRVNARYGKHKVALGASLYLPKAPRNDREDPAWRKAHLLRGESARRRLALPRMDVAC</sequence>
<dbReference type="KEGG" id="vbl:L21SP4_01657"/>
<dbReference type="InterPro" id="IPR050116">
    <property type="entry name" value="DNA_polymerase-Y"/>
</dbReference>
<dbReference type="GO" id="GO:0005829">
    <property type="term" value="C:cytosol"/>
    <property type="evidence" value="ECO:0007669"/>
    <property type="project" value="TreeGrafter"/>
</dbReference>
<dbReference type="PATRIC" id="fig|1609981.3.peg.1720"/>
<dbReference type="STRING" id="1307763.L21SP4_01657"/>
<protein>
    <submittedName>
        <fullName evidence="5">DNA polymerase IV</fullName>
        <ecNumber evidence="5">2.7.7.7</ecNumber>
    </submittedName>
</protein>
<evidence type="ECO:0000313" key="5">
    <source>
        <dbReference type="EMBL" id="AKJ64900.1"/>
    </source>
</evidence>
<dbReference type="GO" id="GO:0003684">
    <property type="term" value="F:damaged DNA binding"/>
    <property type="evidence" value="ECO:0007669"/>
    <property type="project" value="InterPro"/>
</dbReference>
<evidence type="ECO:0000256" key="3">
    <source>
        <dbReference type="ARBA" id="ARBA00022932"/>
    </source>
</evidence>
<dbReference type="PANTHER" id="PTHR11076">
    <property type="entry name" value="DNA REPAIR POLYMERASE UMUC / TRANSFERASE FAMILY MEMBER"/>
    <property type="match status" value="1"/>
</dbReference>
<name>A0A0G3EJE4_9BACT</name>
<gene>
    <name evidence="5" type="primary">dinB</name>
    <name evidence="5" type="ORF">L21SP4_01657</name>
</gene>
<dbReference type="EC" id="2.7.7.7" evidence="5"/>
<dbReference type="InterPro" id="IPR001126">
    <property type="entry name" value="UmuC"/>
</dbReference>
<organism evidence="5 6">
    <name type="scientific">Kiritimatiella glycovorans</name>
    <dbReference type="NCBI Taxonomy" id="1307763"/>
    <lineage>
        <taxon>Bacteria</taxon>
        <taxon>Pseudomonadati</taxon>
        <taxon>Kiritimatiellota</taxon>
        <taxon>Kiritimatiellia</taxon>
        <taxon>Kiritimatiellales</taxon>
        <taxon>Kiritimatiellaceae</taxon>
        <taxon>Kiritimatiella</taxon>
    </lineage>
</organism>
<evidence type="ECO:0000256" key="1">
    <source>
        <dbReference type="ARBA" id="ARBA00010945"/>
    </source>
</evidence>
<dbReference type="EMBL" id="CP010904">
    <property type="protein sequence ID" value="AKJ64900.1"/>
    <property type="molecule type" value="Genomic_DNA"/>
</dbReference>
<keyword evidence="3" id="KW-0239">DNA-directed DNA polymerase</keyword>
<evidence type="ECO:0000313" key="6">
    <source>
        <dbReference type="Proteomes" id="UP000035268"/>
    </source>
</evidence>
<dbReference type="InterPro" id="IPR043128">
    <property type="entry name" value="Rev_trsase/Diguanyl_cyclase"/>
</dbReference>
<dbReference type="Proteomes" id="UP000035268">
    <property type="component" value="Chromosome"/>
</dbReference>
<dbReference type="InterPro" id="IPR017961">
    <property type="entry name" value="DNA_pol_Y-fam_little_finger"/>
</dbReference>
<dbReference type="InterPro" id="IPR043502">
    <property type="entry name" value="DNA/RNA_pol_sf"/>
</dbReference>
<dbReference type="InterPro" id="IPR022880">
    <property type="entry name" value="DNApol_IV"/>
</dbReference>
<keyword evidence="5" id="KW-0808">Transferase</keyword>
<dbReference type="GO" id="GO:0006281">
    <property type="term" value="P:DNA repair"/>
    <property type="evidence" value="ECO:0007669"/>
    <property type="project" value="InterPro"/>
</dbReference>